<evidence type="ECO:0000313" key="2">
    <source>
        <dbReference type="Proteomes" id="UP000596248"/>
    </source>
</evidence>
<dbReference type="InterPro" id="IPR050509">
    <property type="entry name" value="CoA-transferase_III"/>
</dbReference>
<keyword evidence="1" id="KW-0808">Transferase</keyword>
<sequence>MLSDILVVDFSQHLPGPYATLRLADRGAQIVKVETPQGDPARKPTMVDQKDNYLFRANGRSKKSIVLNLKEESQRYVALDLISKADVVIESFRPGVTGRLGISYEDAVKVNPGIVYCSLSGYGQDGPMHQLGSHDLNYMALGGALAQLKDDCGTPIPPSLTIADMAGGLAASEAILAALVQRGKTGKGAYLDIAISDVVLSLMTTHVLLESATGEPHGLAKLSRGLVSYGIYQTKDERFVALAALESKFWENFCEAVERPQWRSAGMTPPNPDNPVYQDMKALFQSKTMAEWTAFSLKVDCCLTPVLEVGELHRHPQIQARGLIQERWGHRYAGTCYQEEHSVLEKAAPAPQLGEHTEEWLTRLMKNS</sequence>
<dbReference type="PANTHER" id="PTHR48228:SF5">
    <property type="entry name" value="ALPHA-METHYLACYL-COA RACEMASE"/>
    <property type="match status" value="1"/>
</dbReference>
<evidence type="ECO:0000313" key="1">
    <source>
        <dbReference type="EMBL" id="QRG70035.1"/>
    </source>
</evidence>
<dbReference type="InterPro" id="IPR023606">
    <property type="entry name" value="CoA-Trfase_III_dom_1_sf"/>
</dbReference>
<dbReference type="Proteomes" id="UP000596248">
    <property type="component" value="Chromosome"/>
</dbReference>
<protein>
    <submittedName>
        <fullName evidence="1">CoA transferase</fullName>
    </submittedName>
</protein>
<dbReference type="GO" id="GO:0016740">
    <property type="term" value="F:transferase activity"/>
    <property type="evidence" value="ECO:0007669"/>
    <property type="project" value="UniProtKB-KW"/>
</dbReference>
<dbReference type="Gene3D" id="3.30.1540.10">
    <property type="entry name" value="formyl-coa transferase, domain 3"/>
    <property type="match status" value="1"/>
</dbReference>
<dbReference type="RefSeq" id="WP_203357009.1">
    <property type="nucleotide sequence ID" value="NZ_CP069127.1"/>
</dbReference>
<dbReference type="Gene3D" id="3.40.50.10540">
    <property type="entry name" value="Crotonobetainyl-coa:carnitine coa-transferase, domain 1"/>
    <property type="match status" value="1"/>
</dbReference>
<name>A0ABX7FW24_BRECH</name>
<dbReference type="EMBL" id="CP069127">
    <property type="protein sequence ID" value="QRG70035.1"/>
    <property type="molecule type" value="Genomic_DNA"/>
</dbReference>
<proteinExistence type="predicted"/>
<organism evidence="1 2">
    <name type="scientific">Brevibacillus choshinensis</name>
    <dbReference type="NCBI Taxonomy" id="54911"/>
    <lineage>
        <taxon>Bacteria</taxon>
        <taxon>Bacillati</taxon>
        <taxon>Bacillota</taxon>
        <taxon>Bacilli</taxon>
        <taxon>Bacillales</taxon>
        <taxon>Paenibacillaceae</taxon>
        <taxon>Brevibacillus</taxon>
    </lineage>
</organism>
<dbReference type="Pfam" id="PF02515">
    <property type="entry name" value="CoA_transf_3"/>
    <property type="match status" value="1"/>
</dbReference>
<accession>A0ABX7FW24</accession>
<gene>
    <name evidence="1" type="ORF">JNE38_13475</name>
</gene>
<keyword evidence="2" id="KW-1185">Reference proteome</keyword>
<dbReference type="InterPro" id="IPR003673">
    <property type="entry name" value="CoA-Trfase_fam_III"/>
</dbReference>
<reference evidence="1 2" key="1">
    <citation type="submission" date="2021-01" db="EMBL/GenBank/DDBJ databases">
        <title>Identification of strong promoters based on the transcriptome of Brevibacillus choshinensis.</title>
        <authorList>
            <person name="Yao D."/>
            <person name="Zhang K."/>
            <person name="Wu J."/>
        </authorList>
    </citation>
    <scope>NUCLEOTIDE SEQUENCE [LARGE SCALE GENOMIC DNA]</scope>
    <source>
        <strain evidence="1 2">HPD31-SP3</strain>
    </source>
</reference>
<dbReference type="SUPFAM" id="SSF89796">
    <property type="entry name" value="CoA-transferase family III (CaiB/BaiF)"/>
    <property type="match status" value="1"/>
</dbReference>
<dbReference type="PANTHER" id="PTHR48228">
    <property type="entry name" value="SUCCINYL-COA--D-CITRAMALATE COA-TRANSFERASE"/>
    <property type="match status" value="1"/>
</dbReference>
<dbReference type="InterPro" id="IPR044855">
    <property type="entry name" value="CoA-Trfase_III_dom3_sf"/>
</dbReference>